<comment type="caution">
    <text evidence="3">The sequence shown here is derived from an EMBL/GenBank/DDBJ whole genome shotgun (WGS) entry which is preliminary data.</text>
</comment>
<dbReference type="InterPro" id="IPR055294">
    <property type="entry name" value="FBL60-like"/>
</dbReference>
<gene>
    <name evidence="3" type="ORF">SHERM_10752</name>
</gene>
<dbReference type="PANTHER" id="PTHR31293:SF12">
    <property type="entry name" value="RNI-LIKE SUPERFAMILY PROTEIN"/>
    <property type="match status" value="1"/>
</dbReference>
<accession>A0A9N7R1G1</accession>
<feature type="region of interest" description="Disordered" evidence="1">
    <location>
        <begin position="1"/>
        <end position="21"/>
    </location>
</feature>
<dbReference type="OrthoDB" id="896987at2759"/>
<dbReference type="Gene3D" id="1.20.1280.50">
    <property type="match status" value="1"/>
</dbReference>
<evidence type="ECO:0000313" key="3">
    <source>
        <dbReference type="EMBL" id="CAA0808517.1"/>
    </source>
</evidence>
<keyword evidence="4" id="KW-1185">Reference proteome</keyword>
<dbReference type="InterPro" id="IPR036047">
    <property type="entry name" value="F-box-like_dom_sf"/>
</dbReference>
<dbReference type="PANTHER" id="PTHR31293">
    <property type="entry name" value="RNI-LIKE SUPERFAMILY PROTEIN"/>
    <property type="match status" value="1"/>
</dbReference>
<evidence type="ECO:0000259" key="2">
    <source>
        <dbReference type="Pfam" id="PF00646"/>
    </source>
</evidence>
<sequence>MEETRQNPIGKRPKLSDGEQNMTSIDRLSSLPDEVISHILSFLPTMWSVATSILGKRWRFLWAHVPCLDFSGVDFNDDGTQDSDIIHRVILRHEAKRMDTLTLCDLNCNDYQLETLITAAIDRGIQNLYLELDFDTFPRCIFNCKTIVDLKLDVSYMRVLLSAVDNVSLPSLKKFHVSSSVV</sequence>
<dbReference type="InterPro" id="IPR053781">
    <property type="entry name" value="F-box_AtFBL13-like"/>
</dbReference>
<dbReference type="Proteomes" id="UP001153555">
    <property type="component" value="Unassembled WGS sequence"/>
</dbReference>
<organism evidence="3 4">
    <name type="scientific">Striga hermonthica</name>
    <name type="common">Purple witchweed</name>
    <name type="synonym">Buchnera hermonthica</name>
    <dbReference type="NCBI Taxonomy" id="68872"/>
    <lineage>
        <taxon>Eukaryota</taxon>
        <taxon>Viridiplantae</taxon>
        <taxon>Streptophyta</taxon>
        <taxon>Embryophyta</taxon>
        <taxon>Tracheophyta</taxon>
        <taxon>Spermatophyta</taxon>
        <taxon>Magnoliopsida</taxon>
        <taxon>eudicotyledons</taxon>
        <taxon>Gunneridae</taxon>
        <taxon>Pentapetalae</taxon>
        <taxon>asterids</taxon>
        <taxon>lamiids</taxon>
        <taxon>Lamiales</taxon>
        <taxon>Orobanchaceae</taxon>
        <taxon>Buchnereae</taxon>
        <taxon>Striga</taxon>
    </lineage>
</organism>
<dbReference type="EMBL" id="CACSLK010003174">
    <property type="protein sequence ID" value="CAA0808517.1"/>
    <property type="molecule type" value="Genomic_DNA"/>
</dbReference>
<dbReference type="CDD" id="cd22160">
    <property type="entry name" value="F-box_AtFBL13-like"/>
    <property type="match status" value="1"/>
</dbReference>
<dbReference type="InterPro" id="IPR001810">
    <property type="entry name" value="F-box_dom"/>
</dbReference>
<dbReference type="AlphaFoldDB" id="A0A9N7R1G1"/>
<dbReference type="SUPFAM" id="SSF81383">
    <property type="entry name" value="F-box domain"/>
    <property type="match status" value="1"/>
</dbReference>
<evidence type="ECO:0000256" key="1">
    <source>
        <dbReference type="SAM" id="MobiDB-lite"/>
    </source>
</evidence>
<feature type="domain" description="F-box" evidence="2">
    <location>
        <begin position="28"/>
        <end position="66"/>
    </location>
</feature>
<evidence type="ECO:0000313" key="4">
    <source>
        <dbReference type="Proteomes" id="UP001153555"/>
    </source>
</evidence>
<name>A0A9N7R1G1_STRHE</name>
<proteinExistence type="predicted"/>
<protein>
    <submittedName>
        <fullName evidence="3">FBD-associated F-box protein</fullName>
    </submittedName>
</protein>
<dbReference type="Pfam" id="PF00646">
    <property type="entry name" value="F-box"/>
    <property type="match status" value="1"/>
</dbReference>
<reference evidence="3" key="1">
    <citation type="submission" date="2019-12" db="EMBL/GenBank/DDBJ databases">
        <authorList>
            <person name="Scholes J."/>
        </authorList>
    </citation>
    <scope>NUCLEOTIDE SEQUENCE</scope>
</reference>